<dbReference type="PANTHER" id="PTHR43625">
    <property type="entry name" value="AFLATOXIN B1 ALDEHYDE REDUCTASE"/>
    <property type="match status" value="1"/>
</dbReference>
<feature type="non-terminal residue" evidence="3">
    <location>
        <position position="1"/>
    </location>
</feature>
<accession>A0A816HMK1</accession>
<evidence type="ECO:0000313" key="3">
    <source>
        <dbReference type="EMBL" id="CAF1690325.1"/>
    </source>
</evidence>
<dbReference type="InterPro" id="IPR050791">
    <property type="entry name" value="Aldo-Keto_reductase"/>
</dbReference>
<dbReference type="Pfam" id="PF00248">
    <property type="entry name" value="Aldo_ket_red"/>
    <property type="match status" value="1"/>
</dbReference>
<evidence type="ECO:0000259" key="2">
    <source>
        <dbReference type="Pfam" id="PF00248"/>
    </source>
</evidence>
<dbReference type="AlphaFoldDB" id="A0A816HMK1"/>
<keyword evidence="4" id="KW-1185">Reference proteome</keyword>
<reference evidence="3" key="1">
    <citation type="submission" date="2021-02" db="EMBL/GenBank/DDBJ databases">
        <authorList>
            <person name="Nowell W R."/>
        </authorList>
    </citation>
    <scope>NUCLEOTIDE SEQUENCE</scope>
</reference>
<dbReference type="InterPro" id="IPR036812">
    <property type="entry name" value="NAD(P)_OxRdtase_dom_sf"/>
</dbReference>
<feature type="domain" description="NADP-dependent oxidoreductase" evidence="2">
    <location>
        <begin position="2"/>
        <end position="60"/>
    </location>
</feature>
<dbReference type="GO" id="GO:0016491">
    <property type="term" value="F:oxidoreductase activity"/>
    <property type="evidence" value="ECO:0007669"/>
    <property type="project" value="UniProtKB-KW"/>
</dbReference>
<name>A0A816HMK1_ADIRI</name>
<comment type="caution">
    <text evidence="3">The sequence shown here is derived from an EMBL/GenBank/DDBJ whole genome shotgun (WGS) entry which is preliminary data.</text>
</comment>
<organism evidence="3 4">
    <name type="scientific">Adineta ricciae</name>
    <name type="common">Rotifer</name>
    <dbReference type="NCBI Taxonomy" id="249248"/>
    <lineage>
        <taxon>Eukaryota</taxon>
        <taxon>Metazoa</taxon>
        <taxon>Spiralia</taxon>
        <taxon>Gnathifera</taxon>
        <taxon>Rotifera</taxon>
        <taxon>Eurotatoria</taxon>
        <taxon>Bdelloidea</taxon>
        <taxon>Adinetida</taxon>
        <taxon>Adinetidae</taxon>
        <taxon>Adineta</taxon>
    </lineage>
</organism>
<dbReference type="Gene3D" id="3.20.20.100">
    <property type="entry name" value="NADP-dependent oxidoreductase domain"/>
    <property type="match status" value="1"/>
</dbReference>
<gene>
    <name evidence="3" type="ORF">XAT740_LOCUS63693</name>
</gene>
<dbReference type="GO" id="GO:0005737">
    <property type="term" value="C:cytoplasm"/>
    <property type="evidence" value="ECO:0007669"/>
    <property type="project" value="TreeGrafter"/>
</dbReference>
<dbReference type="Proteomes" id="UP000663828">
    <property type="component" value="Unassembled WGS sequence"/>
</dbReference>
<dbReference type="SUPFAM" id="SSF51430">
    <property type="entry name" value="NAD(P)-linked oxidoreductase"/>
    <property type="match status" value="1"/>
</dbReference>
<dbReference type="PANTHER" id="PTHR43625:SF40">
    <property type="entry name" value="ALDO-KETO REDUCTASE YAKC [NADP(+)]"/>
    <property type="match status" value="1"/>
</dbReference>
<evidence type="ECO:0000256" key="1">
    <source>
        <dbReference type="ARBA" id="ARBA00023002"/>
    </source>
</evidence>
<evidence type="ECO:0000313" key="4">
    <source>
        <dbReference type="Proteomes" id="UP000663828"/>
    </source>
</evidence>
<proteinExistence type="predicted"/>
<sequence>TTIAYKKGCSSSQLVLAWILAQGDDFIVIPGTSKIKNLEENIQAAQIKLSKEEIKEIRDACEKADVAGDRYPELMHADLYADSAPKKN</sequence>
<keyword evidence="1" id="KW-0560">Oxidoreductase</keyword>
<protein>
    <recommendedName>
        <fullName evidence="2">NADP-dependent oxidoreductase domain-containing protein</fullName>
    </recommendedName>
</protein>
<dbReference type="EMBL" id="CAJNOR010020212">
    <property type="protein sequence ID" value="CAF1690325.1"/>
    <property type="molecule type" value="Genomic_DNA"/>
</dbReference>
<dbReference type="InterPro" id="IPR023210">
    <property type="entry name" value="NADP_OxRdtase_dom"/>
</dbReference>